<proteinExistence type="predicted"/>
<name>A0A084WGN0_ANOSI</name>
<sequence>MSIPTDRTRRFWILHRDHDTSWSGPVHKVRPGYARVGAPMPGTVNHAPTVPSPQE</sequence>
<evidence type="ECO:0000256" key="1">
    <source>
        <dbReference type="SAM" id="MobiDB-lite"/>
    </source>
</evidence>
<dbReference type="EMBL" id="KE525345">
    <property type="protein sequence ID" value="KFB49374.1"/>
    <property type="molecule type" value="Genomic_DNA"/>
</dbReference>
<reference evidence="2 4" key="1">
    <citation type="journal article" date="2014" name="BMC Genomics">
        <title>Genome sequence of Anopheles sinensis provides insight into genetics basis of mosquito competence for malaria parasites.</title>
        <authorList>
            <person name="Zhou D."/>
            <person name="Zhang D."/>
            <person name="Ding G."/>
            <person name="Shi L."/>
            <person name="Hou Q."/>
            <person name="Ye Y."/>
            <person name="Xu Y."/>
            <person name="Zhou H."/>
            <person name="Xiong C."/>
            <person name="Li S."/>
            <person name="Yu J."/>
            <person name="Hong S."/>
            <person name="Yu X."/>
            <person name="Zou P."/>
            <person name="Chen C."/>
            <person name="Chang X."/>
            <person name="Wang W."/>
            <person name="Lv Y."/>
            <person name="Sun Y."/>
            <person name="Ma L."/>
            <person name="Shen B."/>
            <person name="Zhu C."/>
        </authorList>
    </citation>
    <scope>NUCLEOTIDE SEQUENCE [LARGE SCALE GENOMIC DNA]</scope>
</reference>
<reference evidence="3" key="2">
    <citation type="submission" date="2020-05" db="UniProtKB">
        <authorList>
            <consortium name="EnsemblMetazoa"/>
        </authorList>
    </citation>
    <scope>IDENTIFICATION</scope>
</reference>
<protein>
    <submittedName>
        <fullName evidence="2 3">Arsenite efflux pump ACR3</fullName>
    </submittedName>
</protein>
<dbReference type="Proteomes" id="UP000030765">
    <property type="component" value="Unassembled WGS sequence"/>
</dbReference>
<accession>A0A084WGN0</accession>
<dbReference type="EMBL" id="ATLV01023647">
    <property type="status" value="NOT_ANNOTATED_CDS"/>
    <property type="molecule type" value="Genomic_DNA"/>
</dbReference>
<feature type="region of interest" description="Disordered" evidence="1">
    <location>
        <begin position="33"/>
        <end position="55"/>
    </location>
</feature>
<organism evidence="2">
    <name type="scientific">Anopheles sinensis</name>
    <name type="common">Mosquito</name>
    <dbReference type="NCBI Taxonomy" id="74873"/>
    <lineage>
        <taxon>Eukaryota</taxon>
        <taxon>Metazoa</taxon>
        <taxon>Ecdysozoa</taxon>
        <taxon>Arthropoda</taxon>
        <taxon>Hexapoda</taxon>
        <taxon>Insecta</taxon>
        <taxon>Pterygota</taxon>
        <taxon>Neoptera</taxon>
        <taxon>Endopterygota</taxon>
        <taxon>Diptera</taxon>
        <taxon>Nematocera</taxon>
        <taxon>Culicoidea</taxon>
        <taxon>Culicidae</taxon>
        <taxon>Anophelinae</taxon>
        <taxon>Anopheles</taxon>
    </lineage>
</organism>
<gene>
    <name evidence="2" type="ORF">ZHAS_00017472</name>
</gene>
<dbReference type="EnsemblMetazoa" id="ASIC017472-RA">
    <property type="protein sequence ID" value="ASIC017472-PA"/>
    <property type="gene ID" value="ASIC017472"/>
</dbReference>
<evidence type="ECO:0000313" key="3">
    <source>
        <dbReference type="EnsemblMetazoa" id="ASIC017472-PA"/>
    </source>
</evidence>
<evidence type="ECO:0000313" key="4">
    <source>
        <dbReference type="Proteomes" id="UP000030765"/>
    </source>
</evidence>
<dbReference type="AlphaFoldDB" id="A0A084WGN0"/>
<keyword evidence="4" id="KW-1185">Reference proteome</keyword>
<dbReference type="VEuPathDB" id="VectorBase:ASIC017472"/>
<evidence type="ECO:0000313" key="2">
    <source>
        <dbReference type="EMBL" id="KFB49374.1"/>
    </source>
</evidence>